<sequence>MFTTLLILQVLLGLTIIVLVLLQQGKGADMGAAFGAGSSGAVFGAGGGGSFFTRATAILAAIFFINSVLLSSPLVRDVRDVDTSVTEGIAVEKPVAPSDLPDLAIPAPADAVDLPPVNDLPDAPPVAPAEPAPDTLQQ</sequence>
<reference evidence="12" key="1">
    <citation type="submission" date="2018-06" db="EMBL/GenBank/DDBJ databases">
        <authorList>
            <person name="Zhirakovskaya E."/>
        </authorList>
    </citation>
    <scope>NUCLEOTIDE SEQUENCE</scope>
</reference>
<evidence type="ECO:0000256" key="1">
    <source>
        <dbReference type="ARBA" id="ARBA00004651"/>
    </source>
</evidence>
<evidence type="ECO:0000256" key="10">
    <source>
        <dbReference type="SAM" id="MobiDB-lite"/>
    </source>
</evidence>
<evidence type="ECO:0000256" key="5">
    <source>
        <dbReference type="ARBA" id="ARBA00022692"/>
    </source>
</evidence>
<evidence type="ECO:0000256" key="4">
    <source>
        <dbReference type="ARBA" id="ARBA00022475"/>
    </source>
</evidence>
<feature type="compositionally biased region" description="Pro residues" evidence="10">
    <location>
        <begin position="122"/>
        <end position="131"/>
    </location>
</feature>
<dbReference type="PRINTS" id="PR01651">
    <property type="entry name" value="SECGEXPORT"/>
</dbReference>
<dbReference type="PANTHER" id="PTHR34182">
    <property type="entry name" value="PROTEIN-EXPORT MEMBRANE PROTEIN SECG"/>
    <property type="match status" value="1"/>
</dbReference>
<dbReference type="AlphaFoldDB" id="A0A3B0Z2S8"/>
<evidence type="ECO:0000313" key="12">
    <source>
        <dbReference type="EMBL" id="VAW75604.1"/>
    </source>
</evidence>
<feature type="compositionally biased region" description="Low complexity" evidence="10">
    <location>
        <begin position="104"/>
        <end position="121"/>
    </location>
</feature>
<feature type="transmembrane region" description="Helical" evidence="11">
    <location>
        <begin position="51"/>
        <end position="70"/>
    </location>
</feature>
<keyword evidence="5 11" id="KW-0812">Transmembrane</keyword>
<evidence type="ECO:0000256" key="9">
    <source>
        <dbReference type="ARBA" id="ARBA00023136"/>
    </source>
</evidence>
<accession>A0A3B0Z2S8</accession>
<protein>
    <submittedName>
        <fullName evidence="12">Protein translocase membrane subunit SecG</fullName>
    </submittedName>
</protein>
<dbReference type="GO" id="GO:0015450">
    <property type="term" value="F:protein-transporting ATPase activity"/>
    <property type="evidence" value="ECO:0007669"/>
    <property type="project" value="InterPro"/>
</dbReference>
<dbReference type="EMBL" id="UOFM01000142">
    <property type="protein sequence ID" value="VAW75604.1"/>
    <property type="molecule type" value="Genomic_DNA"/>
</dbReference>
<feature type="region of interest" description="Disordered" evidence="10">
    <location>
        <begin position="104"/>
        <end position="138"/>
    </location>
</feature>
<evidence type="ECO:0000256" key="11">
    <source>
        <dbReference type="SAM" id="Phobius"/>
    </source>
</evidence>
<dbReference type="PANTHER" id="PTHR34182:SF1">
    <property type="entry name" value="PROTEIN-EXPORT MEMBRANE PROTEIN SECG"/>
    <property type="match status" value="1"/>
</dbReference>
<evidence type="ECO:0000256" key="7">
    <source>
        <dbReference type="ARBA" id="ARBA00022989"/>
    </source>
</evidence>
<comment type="similarity">
    <text evidence="2">Belongs to the SecG family.</text>
</comment>
<keyword evidence="6" id="KW-0653">Protein transport</keyword>
<dbReference type="GO" id="GO:0005886">
    <property type="term" value="C:plasma membrane"/>
    <property type="evidence" value="ECO:0007669"/>
    <property type="project" value="UniProtKB-SubCell"/>
</dbReference>
<evidence type="ECO:0000256" key="3">
    <source>
        <dbReference type="ARBA" id="ARBA00022448"/>
    </source>
</evidence>
<evidence type="ECO:0000256" key="6">
    <source>
        <dbReference type="ARBA" id="ARBA00022927"/>
    </source>
</evidence>
<keyword evidence="8" id="KW-0811">Translocation</keyword>
<evidence type="ECO:0000256" key="8">
    <source>
        <dbReference type="ARBA" id="ARBA00023010"/>
    </source>
</evidence>
<dbReference type="InterPro" id="IPR004692">
    <property type="entry name" value="SecG"/>
</dbReference>
<evidence type="ECO:0000256" key="2">
    <source>
        <dbReference type="ARBA" id="ARBA00008445"/>
    </source>
</evidence>
<dbReference type="GO" id="GO:0065002">
    <property type="term" value="P:intracellular protein transmembrane transport"/>
    <property type="evidence" value="ECO:0007669"/>
    <property type="project" value="TreeGrafter"/>
</dbReference>
<keyword evidence="9 11" id="KW-0472">Membrane</keyword>
<organism evidence="12">
    <name type="scientific">hydrothermal vent metagenome</name>
    <dbReference type="NCBI Taxonomy" id="652676"/>
    <lineage>
        <taxon>unclassified sequences</taxon>
        <taxon>metagenomes</taxon>
        <taxon>ecological metagenomes</taxon>
    </lineage>
</organism>
<proteinExistence type="inferred from homology"/>
<dbReference type="GO" id="GO:0009306">
    <property type="term" value="P:protein secretion"/>
    <property type="evidence" value="ECO:0007669"/>
    <property type="project" value="InterPro"/>
</dbReference>
<dbReference type="Pfam" id="PF03840">
    <property type="entry name" value="SecG"/>
    <property type="match status" value="1"/>
</dbReference>
<keyword evidence="7 11" id="KW-1133">Transmembrane helix</keyword>
<dbReference type="NCBIfam" id="TIGR00810">
    <property type="entry name" value="secG"/>
    <property type="match status" value="1"/>
</dbReference>
<keyword evidence="4" id="KW-1003">Cell membrane</keyword>
<dbReference type="GO" id="GO:0043952">
    <property type="term" value="P:protein transport by the Sec complex"/>
    <property type="evidence" value="ECO:0007669"/>
    <property type="project" value="TreeGrafter"/>
</dbReference>
<keyword evidence="3" id="KW-0813">Transport</keyword>
<name>A0A3B0Z2S8_9ZZZZ</name>
<comment type="subcellular location">
    <subcellularLocation>
        <location evidence="1">Cell membrane</location>
        <topology evidence="1">Multi-pass membrane protein</topology>
    </subcellularLocation>
</comment>
<gene>
    <name evidence="12" type="ORF">MNBD_GAMMA14-1704</name>
</gene>